<protein>
    <recommendedName>
        <fullName evidence="2">Homing endonuclease</fullName>
    </recommendedName>
</protein>
<dbReference type="InterPro" id="IPR036388">
    <property type="entry name" value="WH-like_DNA-bd_sf"/>
</dbReference>
<sequence>MEIEKLAKEKNIKIVEYRGRTKDTKHLGVVLEGKFKGCECYVSYNNLNNLKQIRITQLTEEGKKKYFSSYAKSRGYSIINYPENLQSTKRCLLLSPQGNKWDVIWNSFENNTNNNCPQDHMKSIGERIIQTILKENGIEFICEKSIYTGLKRPQRLDFYIELNGNKYAIEYMGQQHIKQATGTWSTPLEKIQELDSLKEKYCKDNNIKLLYIYYPNEDKKDILNTISSFLGVNLNYTERIELFTKCKENEKEIIEFYKEHSSEETANKFNMSVGNVKGLMKRRGVKKRFKPVVGLNIKTLEEIRFDTLKEAQEYFSNLGLPSSSIRGCVSGSKKQSCGHLWRYEDEDFSEIAKTITDKRIKVFEAIKGSKTIKLPLHMMTKEINADVASIVDCAKGNRNAVKGYKIKEIVGQEKEDILKSISYIDYIQNYK</sequence>
<accession>A0AAU6MXI5</accession>
<evidence type="ECO:0008006" key="2">
    <source>
        <dbReference type="Google" id="ProtNLM"/>
    </source>
</evidence>
<evidence type="ECO:0000313" key="1">
    <source>
        <dbReference type="EMBL" id="WVX90751.1"/>
    </source>
</evidence>
<reference evidence="1" key="1">
    <citation type="submission" date="2023-11" db="EMBL/GenBank/DDBJ databases">
        <title>Characterization of a newly isolated phage infecting non-aureus staphylococci isolated from bovine mastitis.</title>
        <authorList>
            <person name="Wanecka A."/>
            <person name="Marynowska M."/>
            <person name="Wesolowski W."/>
            <person name="Bloch S."/>
            <person name="Nejman-Falenczyk B."/>
            <person name="Neumann J."/>
            <person name="Krol J."/>
            <person name="Florek M."/>
            <person name="Ulanicki K."/>
            <person name="Napierala A."/>
            <person name="Twardon J."/>
            <person name="Wolska B."/>
            <person name="Porebska J."/>
            <person name="Ziubrzycka A."/>
            <person name="Czeretowicz I."/>
            <person name="Benisz M."/>
        </authorList>
    </citation>
    <scope>NUCLEOTIDE SEQUENCE</scope>
</reference>
<dbReference type="Gene3D" id="1.10.10.10">
    <property type="entry name" value="Winged helix-like DNA-binding domain superfamily/Winged helix DNA-binding domain"/>
    <property type="match status" value="1"/>
</dbReference>
<name>A0AAU6MXI5_9CAUD</name>
<proteinExistence type="predicted"/>
<gene>
    <name evidence="1" type="ORF">184DA_145</name>
</gene>
<dbReference type="Gene3D" id="3.40.960.10">
    <property type="entry name" value="VSR Endonuclease"/>
    <property type="match status" value="1"/>
</dbReference>
<organism evidence="1">
    <name type="scientific">Staphylococcus phage 184DA</name>
    <dbReference type="NCBI Taxonomy" id="3110532"/>
    <lineage>
        <taxon>Viruses</taxon>
        <taxon>Duplodnaviria</taxon>
        <taxon>Heunggongvirae</taxon>
        <taxon>Uroviricota</taxon>
        <taxon>Caudoviricetes</taxon>
    </lineage>
</organism>
<dbReference type="EMBL" id="OR885926">
    <property type="protein sequence ID" value="WVX90751.1"/>
    <property type="molecule type" value="Genomic_DNA"/>
</dbReference>